<gene>
    <name evidence="1" type="ORF">CDAR_451001</name>
</gene>
<organism evidence="1 2">
    <name type="scientific">Caerostris darwini</name>
    <dbReference type="NCBI Taxonomy" id="1538125"/>
    <lineage>
        <taxon>Eukaryota</taxon>
        <taxon>Metazoa</taxon>
        <taxon>Ecdysozoa</taxon>
        <taxon>Arthropoda</taxon>
        <taxon>Chelicerata</taxon>
        <taxon>Arachnida</taxon>
        <taxon>Araneae</taxon>
        <taxon>Araneomorphae</taxon>
        <taxon>Entelegynae</taxon>
        <taxon>Araneoidea</taxon>
        <taxon>Araneidae</taxon>
        <taxon>Caerostris</taxon>
    </lineage>
</organism>
<sequence length="9" mass="1070">SQRKGKTCY</sequence>
<dbReference type="Proteomes" id="UP001054837">
    <property type="component" value="Unassembled WGS sequence"/>
</dbReference>
<evidence type="ECO:0000313" key="1">
    <source>
        <dbReference type="EMBL" id="GIX98750.1"/>
    </source>
</evidence>
<reference evidence="1 2" key="1">
    <citation type="submission" date="2021-06" db="EMBL/GenBank/DDBJ databases">
        <title>Caerostris darwini draft genome.</title>
        <authorList>
            <person name="Kono N."/>
            <person name="Arakawa K."/>
        </authorList>
    </citation>
    <scope>NUCLEOTIDE SEQUENCE [LARGE SCALE GENOMIC DNA]</scope>
</reference>
<feature type="non-terminal residue" evidence="1">
    <location>
        <position position="1"/>
    </location>
</feature>
<keyword evidence="2" id="KW-1185">Reference proteome</keyword>
<evidence type="ECO:0000313" key="2">
    <source>
        <dbReference type="Proteomes" id="UP001054837"/>
    </source>
</evidence>
<name>A0AAV4PS45_9ARAC</name>
<accession>A0AAV4PS45</accession>
<dbReference type="EMBL" id="BPLQ01003223">
    <property type="protein sequence ID" value="GIX98750.1"/>
    <property type="molecule type" value="Genomic_DNA"/>
</dbReference>
<comment type="caution">
    <text evidence="1">The sequence shown here is derived from an EMBL/GenBank/DDBJ whole genome shotgun (WGS) entry which is preliminary data.</text>
</comment>
<proteinExistence type="predicted"/>
<protein>
    <submittedName>
        <fullName evidence="1">Uncharacterized protein</fullName>
    </submittedName>
</protein>